<dbReference type="EMBL" id="CP159578">
    <property type="protein sequence ID" value="XCJ79479.1"/>
    <property type="molecule type" value="Genomic_DNA"/>
</dbReference>
<sequence length="163" mass="18013">MAAASRSLRFWRLERDRHVATWEKGIGAERAGGRWNSPGRPAVYGSLDAATAILEVAVHKGFATLDTDPHTLLCIEIPDPSCIHWVDAETLPNPNWLVPGTPSAGQQRYGDTLLEAHPFFVVPSTVSRHSANLVMNPHAAQGQYRVVLQERFSLDTRLNPPSR</sequence>
<accession>A0AB74U6R9</accession>
<dbReference type="AlphaFoldDB" id="A0AB74U6R9"/>
<gene>
    <name evidence="2" type="ORF">ABV408_18860</name>
</gene>
<proteinExistence type="predicted"/>
<name>A0AB74U6R9_9GAMM</name>
<dbReference type="InterPro" id="IPR014914">
    <property type="entry name" value="RES_dom"/>
</dbReference>
<reference evidence="2" key="1">
    <citation type="submission" date="2024-06" db="EMBL/GenBank/DDBJ databases">
        <title>Complete genome of Salinicola endophyticus HNIBRBA4755.</title>
        <authorList>
            <person name="Shin S.Y."/>
            <person name="Kang H."/>
            <person name="Song J."/>
        </authorList>
    </citation>
    <scope>NUCLEOTIDE SEQUENCE</scope>
    <source>
        <strain evidence="2">HNIBRBA4755</strain>
    </source>
</reference>
<organism evidence="2">
    <name type="scientific">Salinicola endophyticus</name>
    <dbReference type="NCBI Taxonomy" id="1949083"/>
    <lineage>
        <taxon>Bacteria</taxon>
        <taxon>Pseudomonadati</taxon>
        <taxon>Pseudomonadota</taxon>
        <taxon>Gammaproteobacteria</taxon>
        <taxon>Oceanospirillales</taxon>
        <taxon>Halomonadaceae</taxon>
        <taxon>Salinicola</taxon>
    </lineage>
</organism>
<dbReference type="SMART" id="SM00953">
    <property type="entry name" value="RES"/>
    <property type="match status" value="1"/>
</dbReference>
<dbReference type="Pfam" id="PF08808">
    <property type="entry name" value="RES"/>
    <property type="match status" value="1"/>
</dbReference>
<evidence type="ECO:0000259" key="1">
    <source>
        <dbReference type="SMART" id="SM00953"/>
    </source>
</evidence>
<evidence type="ECO:0000313" key="2">
    <source>
        <dbReference type="EMBL" id="XCJ79479.1"/>
    </source>
</evidence>
<protein>
    <submittedName>
        <fullName evidence="2">RES domain-containing protein</fullName>
    </submittedName>
</protein>
<dbReference type="RefSeq" id="WP_353980412.1">
    <property type="nucleotide sequence ID" value="NZ_CP159578.1"/>
</dbReference>
<feature type="domain" description="RES" evidence="1">
    <location>
        <begin position="22"/>
        <end position="147"/>
    </location>
</feature>